<dbReference type="PANTHER" id="PTHR48021">
    <property type="match status" value="1"/>
</dbReference>
<feature type="transmembrane region" description="Helical" evidence="5">
    <location>
        <begin position="297"/>
        <end position="317"/>
    </location>
</feature>
<dbReference type="Gene3D" id="1.20.1250.20">
    <property type="entry name" value="MFS general substrate transporter like domains"/>
    <property type="match status" value="1"/>
</dbReference>
<evidence type="ECO:0000256" key="1">
    <source>
        <dbReference type="ARBA" id="ARBA00004141"/>
    </source>
</evidence>
<evidence type="ECO:0000256" key="5">
    <source>
        <dbReference type="SAM" id="Phobius"/>
    </source>
</evidence>
<dbReference type="InterPro" id="IPR050549">
    <property type="entry name" value="MFS_Trehalose_Transporter"/>
</dbReference>
<evidence type="ECO:0000256" key="4">
    <source>
        <dbReference type="ARBA" id="ARBA00023136"/>
    </source>
</evidence>
<dbReference type="RefSeq" id="XP_031765448.2">
    <property type="nucleotide sequence ID" value="XM_031909588.2"/>
</dbReference>
<name>A0A6J3BVN8_GALME</name>
<sequence>MTNFALPGRLTRSLYLYRQLLAGIAVNLLVLSGGLSIGYSATLLPQLKNDVSYSHDSSYDSWIASLTPLSMALGCLCCGSFIDRFGRKMGLVICIVPSLMGWLMLGFTNNIVWTLLGRFFAGFCSGAYRPMGLVYLSEITDPKRRAIALLSTSVSSNFGVLCSHVIGSNLYWRTAAFIFGLPNILSFVLFITLKESPLWLISKGKTDKGEEIFKWFREKSETSEKELRSAMNKYEDISPHMSLRELFRILRSKMFIKPLAITTLLVASTQLSNVNTICYYALDIFGNTFPENIDSALVMVIFDCLRVGCSITTIVFSKCLPRRSTFLICGFGTTAFLVGLVFYMSFDTSNLVWLGMTCLILYICSASIMVTTAWSFVSELFPGTVRGLGSAMSSFILFILQFICVKITPDFMNTYGMPAIYAGSAIVVFVCTLILCFILPETNGKSLQEIEDGIESRK</sequence>
<evidence type="ECO:0000259" key="6">
    <source>
        <dbReference type="PROSITE" id="PS50850"/>
    </source>
</evidence>
<feature type="transmembrane region" description="Helical" evidence="5">
    <location>
        <begin position="420"/>
        <end position="439"/>
    </location>
</feature>
<feature type="transmembrane region" description="Helical" evidence="5">
    <location>
        <begin position="89"/>
        <end position="105"/>
    </location>
</feature>
<dbReference type="InterPro" id="IPR005829">
    <property type="entry name" value="Sugar_transporter_CS"/>
</dbReference>
<dbReference type="PROSITE" id="PS00217">
    <property type="entry name" value="SUGAR_TRANSPORT_2"/>
    <property type="match status" value="1"/>
</dbReference>
<evidence type="ECO:0000256" key="3">
    <source>
        <dbReference type="ARBA" id="ARBA00022989"/>
    </source>
</evidence>
<evidence type="ECO:0000313" key="8">
    <source>
        <dbReference type="RefSeq" id="XP_031765448.2"/>
    </source>
</evidence>
<dbReference type="GeneID" id="113519477"/>
<dbReference type="InterPro" id="IPR005828">
    <property type="entry name" value="MFS_sugar_transport-like"/>
</dbReference>
<dbReference type="GO" id="GO:0022857">
    <property type="term" value="F:transmembrane transporter activity"/>
    <property type="evidence" value="ECO:0007669"/>
    <property type="project" value="InterPro"/>
</dbReference>
<proteinExistence type="predicted"/>
<feature type="domain" description="Major facilitator superfamily (MFS) profile" evidence="6">
    <location>
        <begin position="22"/>
        <end position="443"/>
    </location>
</feature>
<dbReference type="KEGG" id="gmw:113519477"/>
<feature type="transmembrane region" description="Helical" evidence="5">
    <location>
        <begin position="259"/>
        <end position="282"/>
    </location>
</feature>
<organism evidence="7 8">
    <name type="scientific">Galleria mellonella</name>
    <name type="common">Greater wax moth</name>
    <dbReference type="NCBI Taxonomy" id="7137"/>
    <lineage>
        <taxon>Eukaryota</taxon>
        <taxon>Metazoa</taxon>
        <taxon>Ecdysozoa</taxon>
        <taxon>Arthropoda</taxon>
        <taxon>Hexapoda</taxon>
        <taxon>Insecta</taxon>
        <taxon>Pterygota</taxon>
        <taxon>Neoptera</taxon>
        <taxon>Endopterygota</taxon>
        <taxon>Lepidoptera</taxon>
        <taxon>Glossata</taxon>
        <taxon>Ditrysia</taxon>
        <taxon>Pyraloidea</taxon>
        <taxon>Pyralidae</taxon>
        <taxon>Galleriinae</taxon>
        <taxon>Galleria</taxon>
    </lineage>
</organism>
<dbReference type="AlphaFoldDB" id="A0A6J3BVN8"/>
<feature type="transmembrane region" description="Helical" evidence="5">
    <location>
        <begin position="172"/>
        <end position="193"/>
    </location>
</feature>
<keyword evidence="4 5" id="KW-0472">Membrane</keyword>
<gene>
    <name evidence="8" type="primary">LOC113519477</name>
</gene>
<reference evidence="8" key="1">
    <citation type="submission" date="2025-08" db="UniProtKB">
        <authorList>
            <consortium name="RefSeq"/>
        </authorList>
    </citation>
    <scope>IDENTIFICATION</scope>
    <source>
        <tissue evidence="8">Whole larvae</tissue>
    </source>
</reference>
<keyword evidence="7" id="KW-1185">Reference proteome</keyword>
<protein>
    <submittedName>
        <fullName evidence="8">Facilitated trehalose transporter Tret1-like isoform X1</fullName>
    </submittedName>
</protein>
<dbReference type="SUPFAM" id="SSF103473">
    <property type="entry name" value="MFS general substrate transporter"/>
    <property type="match status" value="1"/>
</dbReference>
<feature type="transmembrane region" description="Helical" evidence="5">
    <location>
        <begin position="20"/>
        <end position="42"/>
    </location>
</feature>
<accession>A0A6J3BVN8</accession>
<feature type="transmembrane region" description="Helical" evidence="5">
    <location>
        <begin position="352"/>
        <end position="376"/>
    </location>
</feature>
<dbReference type="PROSITE" id="PS50850">
    <property type="entry name" value="MFS"/>
    <property type="match status" value="1"/>
</dbReference>
<feature type="transmembrane region" description="Helical" evidence="5">
    <location>
        <begin position="388"/>
        <end position="408"/>
    </location>
</feature>
<feature type="transmembrane region" description="Helical" evidence="5">
    <location>
        <begin position="324"/>
        <end position="346"/>
    </location>
</feature>
<dbReference type="InterPro" id="IPR036259">
    <property type="entry name" value="MFS_trans_sf"/>
</dbReference>
<feature type="transmembrane region" description="Helical" evidence="5">
    <location>
        <begin position="62"/>
        <end position="82"/>
    </location>
</feature>
<dbReference type="InParanoid" id="A0A6J3BVN8"/>
<evidence type="ECO:0000256" key="2">
    <source>
        <dbReference type="ARBA" id="ARBA00022692"/>
    </source>
</evidence>
<dbReference type="Proteomes" id="UP001652740">
    <property type="component" value="Unplaced"/>
</dbReference>
<dbReference type="GO" id="GO:0005886">
    <property type="term" value="C:plasma membrane"/>
    <property type="evidence" value="ECO:0007669"/>
    <property type="project" value="UniProtKB-SubCell"/>
</dbReference>
<keyword evidence="2 5" id="KW-0812">Transmembrane</keyword>
<dbReference type="InterPro" id="IPR020846">
    <property type="entry name" value="MFS_dom"/>
</dbReference>
<dbReference type="PANTHER" id="PTHR48021:SF1">
    <property type="entry name" value="GH07001P-RELATED"/>
    <property type="match status" value="1"/>
</dbReference>
<comment type="subcellular location">
    <subcellularLocation>
        <location evidence="1">Membrane</location>
        <topology evidence="1">Multi-pass membrane protein</topology>
    </subcellularLocation>
</comment>
<dbReference type="Pfam" id="PF00083">
    <property type="entry name" value="Sugar_tr"/>
    <property type="match status" value="1"/>
</dbReference>
<keyword evidence="3 5" id="KW-1133">Transmembrane helix</keyword>
<evidence type="ECO:0000313" key="7">
    <source>
        <dbReference type="Proteomes" id="UP001652740"/>
    </source>
</evidence>